<dbReference type="EMBL" id="JAHDYR010000025">
    <property type="protein sequence ID" value="KAG9393286.1"/>
    <property type="molecule type" value="Genomic_DNA"/>
</dbReference>
<dbReference type="Proteomes" id="UP000717585">
    <property type="component" value="Unassembled WGS sequence"/>
</dbReference>
<gene>
    <name evidence="2" type="ORF">J8273_3419</name>
</gene>
<feature type="region of interest" description="Disordered" evidence="1">
    <location>
        <begin position="25"/>
        <end position="50"/>
    </location>
</feature>
<sequence length="272" mass="29860">MTRQSCVGFACSACTIFEGNRMPRRETPAVKRRKAQKEKESTETPRSTSFLSQQTLAIASRLNLTSLTEIGQSYNAPLIPRHEIDGDMLSLSSSIGRPASHRRPKTTSSQPRPLTAARRTTQRPRTAAHQSRPVRPQSALVTRDGLPKRPKSAVAKERSPGRPNGADRVIHRVAQIPAPHVSVSDIVDKLNQLSEALDDDCLFQETSGRGKDVAVQIIDGHVARRFTLPALMTEAAVREVQVGVEQRMTPKYGMPAPKGQHGPNEDRGQTVV</sequence>
<dbReference type="AlphaFoldDB" id="A0A8J6ASF1"/>
<keyword evidence="3" id="KW-1185">Reference proteome</keyword>
<feature type="region of interest" description="Disordered" evidence="1">
    <location>
        <begin position="251"/>
        <end position="272"/>
    </location>
</feature>
<evidence type="ECO:0000256" key="1">
    <source>
        <dbReference type="SAM" id="MobiDB-lite"/>
    </source>
</evidence>
<reference evidence="2" key="1">
    <citation type="submission" date="2021-05" db="EMBL/GenBank/DDBJ databases">
        <title>A free-living protist that lacks canonical eukaryotic 1 DNA replication and segregation systems.</title>
        <authorList>
            <person name="Salas-Leiva D.E."/>
            <person name="Tromer E.C."/>
            <person name="Curtis B.A."/>
            <person name="Jerlstrom-Hultqvist J."/>
            <person name="Kolisko M."/>
            <person name="Yi Z."/>
            <person name="Salas-Leiva J.S."/>
            <person name="Gallot-Lavallee L."/>
            <person name="Kops G.J.P.L."/>
            <person name="Archibald J.M."/>
            <person name="Simpson A.G.B."/>
            <person name="Roger A.J."/>
        </authorList>
    </citation>
    <scope>NUCLEOTIDE SEQUENCE</scope>
    <source>
        <strain evidence="2">BICM</strain>
    </source>
</reference>
<feature type="region of interest" description="Disordered" evidence="1">
    <location>
        <begin position="89"/>
        <end position="166"/>
    </location>
</feature>
<protein>
    <submittedName>
        <fullName evidence="2">Uncharacterized protein</fullName>
    </submittedName>
</protein>
<feature type="compositionally biased region" description="Low complexity" evidence="1">
    <location>
        <begin position="110"/>
        <end position="128"/>
    </location>
</feature>
<organism evidence="2 3">
    <name type="scientific">Carpediemonas membranifera</name>
    <dbReference type="NCBI Taxonomy" id="201153"/>
    <lineage>
        <taxon>Eukaryota</taxon>
        <taxon>Metamonada</taxon>
        <taxon>Carpediemonas-like organisms</taxon>
        <taxon>Carpediemonas</taxon>
    </lineage>
</organism>
<proteinExistence type="predicted"/>
<accession>A0A8J6ASF1</accession>
<feature type="compositionally biased region" description="Basic and acidic residues" evidence="1">
    <location>
        <begin position="263"/>
        <end position="272"/>
    </location>
</feature>
<evidence type="ECO:0000313" key="3">
    <source>
        <dbReference type="Proteomes" id="UP000717585"/>
    </source>
</evidence>
<comment type="caution">
    <text evidence="2">The sequence shown here is derived from an EMBL/GenBank/DDBJ whole genome shotgun (WGS) entry which is preliminary data.</text>
</comment>
<name>A0A8J6ASF1_9EUKA</name>
<evidence type="ECO:0000313" key="2">
    <source>
        <dbReference type="EMBL" id="KAG9393286.1"/>
    </source>
</evidence>